<feature type="transmembrane region" description="Helical" evidence="2">
    <location>
        <begin position="94"/>
        <end position="111"/>
    </location>
</feature>
<accession>A0A9X2GLB6</accession>
<keyword evidence="4" id="KW-1185">Reference proteome</keyword>
<keyword evidence="2" id="KW-0472">Membrane</keyword>
<dbReference type="Proteomes" id="UP001139648">
    <property type="component" value="Unassembled WGS sequence"/>
</dbReference>
<evidence type="ECO:0000256" key="1">
    <source>
        <dbReference type="SAM" id="MobiDB-lite"/>
    </source>
</evidence>
<dbReference type="RefSeq" id="WP_253743131.1">
    <property type="nucleotide sequence ID" value="NZ_BAABKA010000001.1"/>
</dbReference>
<name>A0A9X2GLB6_9ACTN</name>
<dbReference type="AlphaFoldDB" id="A0A9X2GLB6"/>
<feature type="transmembrane region" description="Helical" evidence="2">
    <location>
        <begin position="6"/>
        <end position="23"/>
    </location>
</feature>
<keyword evidence="2" id="KW-1133">Transmembrane helix</keyword>
<protein>
    <submittedName>
        <fullName evidence="3">Uncharacterized protein</fullName>
    </submittedName>
</protein>
<feature type="transmembrane region" description="Helical" evidence="2">
    <location>
        <begin position="139"/>
        <end position="161"/>
    </location>
</feature>
<feature type="transmembrane region" description="Helical" evidence="2">
    <location>
        <begin position="62"/>
        <end position="82"/>
    </location>
</feature>
<evidence type="ECO:0000313" key="4">
    <source>
        <dbReference type="Proteomes" id="UP001139648"/>
    </source>
</evidence>
<feature type="transmembrane region" description="Helical" evidence="2">
    <location>
        <begin position="251"/>
        <end position="268"/>
    </location>
</feature>
<comment type="caution">
    <text evidence="3">The sequence shown here is derived from an EMBL/GenBank/DDBJ whole genome shotgun (WGS) entry which is preliminary data.</text>
</comment>
<reference evidence="3" key="1">
    <citation type="submission" date="2022-06" db="EMBL/GenBank/DDBJ databases">
        <title>Sequencing the genomes of 1000 actinobacteria strains.</title>
        <authorList>
            <person name="Klenk H.-P."/>
        </authorList>
    </citation>
    <scope>NUCLEOTIDE SEQUENCE</scope>
    <source>
        <strain evidence="3">DSM 46694</strain>
    </source>
</reference>
<proteinExistence type="predicted"/>
<sequence length="299" mass="31843">MVGWSLGIAIYLAVVALLLYRAFRPQRRPEVVEWAAGHGLPAAGLDWDQASRYLHRSRCLRTVGFVIPLLAGGTTSIVWALAYTQPSPPFPFDLLGAPSWLVGYLLGALLAEVTWPRPGSQGVAAPVPGRAGDYLGRPALILIRVVGLATIVVGVAGHWFLAGQIRDGFEFGPAPAVTAAAVLVVMEASLWFVAHRRRPAGPESQPMLDDALRATTIHRMAGACLGVMFLLLGYELFSIGGGIEGQAPRIILPWAGIACVAVGAPLSWQRVGHPRSWPVRRHTSGEAASPSDTADRTAT</sequence>
<gene>
    <name evidence="3" type="ORF">HD597_003343</name>
</gene>
<feature type="transmembrane region" description="Helical" evidence="2">
    <location>
        <begin position="220"/>
        <end position="239"/>
    </location>
</feature>
<keyword evidence="2" id="KW-0812">Transmembrane</keyword>
<organism evidence="3 4">
    <name type="scientific">Nonomuraea thailandensis</name>
    <dbReference type="NCBI Taxonomy" id="1188745"/>
    <lineage>
        <taxon>Bacteria</taxon>
        <taxon>Bacillati</taxon>
        <taxon>Actinomycetota</taxon>
        <taxon>Actinomycetes</taxon>
        <taxon>Streptosporangiales</taxon>
        <taxon>Streptosporangiaceae</taxon>
        <taxon>Nonomuraea</taxon>
    </lineage>
</organism>
<evidence type="ECO:0000256" key="2">
    <source>
        <dbReference type="SAM" id="Phobius"/>
    </source>
</evidence>
<feature type="region of interest" description="Disordered" evidence="1">
    <location>
        <begin position="277"/>
        <end position="299"/>
    </location>
</feature>
<dbReference type="EMBL" id="JAMZEB010000002">
    <property type="protein sequence ID" value="MCP2356323.1"/>
    <property type="molecule type" value="Genomic_DNA"/>
</dbReference>
<feature type="transmembrane region" description="Helical" evidence="2">
    <location>
        <begin position="173"/>
        <end position="194"/>
    </location>
</feature>
<evidence type="ECO:0000313" key="3">
    <source>
        <dbReference type="EMBL" id="MCP2356323.1"/>
    </source>
</evidence>